<comment type="caution">
    <text evidence="2">The sequence shown here is derived from an EMBL/GenBank/DDBJ whole genome shotgun (WGS) entry which is preliminary data.</text>
</comment>
<keyword evidence="1" id="KW-0812">Transmembrane</keyword>
<organism evidence="2 3">
    <name type="scientific">Aequorivita soesokkakensis</name>
    <dbReference type="NCBI Taxonomy" id="1385699"/>
    <lineage>
        <taxon>Bacteria</taxon>
        <taxon>Pseudomonadati</taxon>
        <taxon>Bacteroidota</taxon>
        <taxon>Flavobacteriia</taxon>
        <taxon>Flavobacteriales</taxon>
        <taxon>Flavobacteriaceae</taxon>
        <taxon>Aequorivita</taxon>
    </lineage>
</organism>
<name>A0A1A9LEP9_9FLAO</name>
<evidence type="ECO:0000256" key="1">
    <source>
        <dbReference type="SAM" id="Phobius"/>
    </source>
</evidence>
<keyword evidence="3" id="KW-1185">Reference proteome</keyword>
<dbReference type="Proteomes" id="UP000077552">
    <property type="component" value="Unassembled WGS sequence"/>
</dbReference>
<dbReference type="STRING" id="1385699.A7A78_05000"/>
<dbReference type="EMBL" id="LXIE01000023">
    <property type="protein sequence ID" value="OAD91172.1"/>
    <property type="molecule type" value="Genomic_DNA"/>
</dbReference>
<feature type="transmembrane region" description="Helical" evidence="1">
    <location>
        <begin position="113"/>
        <end position="132"/>
    </location>
</feature>
<proteinExistence type="predicted"/>
<sequence>MEDLLIAPKTCSQCNSEIQLEQKYCNDCGYPEGGTEQEQSGFHARQVMKKRGQAEASSQIKKGRNSLFVVAAIAFLSGIYYFFKLDDSSILIVNSILAICYLLLGFWSQKRPLVALILGLLVYLTTLVLNGLIEPETIYKGILIKVFIIVYLSKGINSALQLRNA</sequence>
<evidence type="ECO:0000313" key="3">
    <source>
        <dbReference type="Proteomes" id="UP000077552"/>
    </source>
</evidence>
<evidence type="ECO:0000313" key="2">
    <source>
        <dbReference type="EMBL" id="OAD91172.1"/>
    </source>
</evidence>
<dbReference type="AlphaFoldDB" id="A0A1A9LEP9"/>
<gene>
    <name evidence="2" type="ORF">A7A78_05000</name>
</gene>
<evidence type="ECO:0008006" key="4">
    <source>
        <dbReference type="Google" id="ProtNLM"/>
    </source>
</evidence>
<reference evidence="2 3" key="1">
    <citation type="submission" date="2016-05" db="EMBL/GenBank/DDBJ databases">
        <title>Genome sequencing of Vitellibacter soesokkakensis RSSK-12.</title>
        <authorList>
            <person name="Thevarajoo S."/>
            <person name="Selvaratnam C."/>
            <person name="Goh K.M."/>
            <person name="Chan K.-G."/>
            <person name="Chong C.S."/>
        </authorList>
    </citation>
    <scope>NUCLEOTIDE SEQUENCE [LARGE SCALE GENOMIC DNA]</scope>
    <source>
        <strain evidence="2 3">RSSK-12</strain>
    </source>
</reference>
<protein>
    <recommendedName>
        <fullName evidence="4">Zinc-ribbon domain-containing protein</fullName>
    </recommendedName>
</protein>
<accession>A0A1A9LEP9</accession>
<keyword evidence="1" id="KW-1133">Transmembrane helix</keyword>
<keyword evidence="1" id="KW-0472">Membrane</keyword>
<feature type="transmembrane region" description="Helical" evidence="1">
    <location>
        <begin position="138"/>
        <end position="156"/>
    </location>
</feature>
<feature type="transmembrane region" description="Helical" evidence="1">
    <location>
        <begin position="66"/>
        <end position="83"/>
    </location>
</feature>
<feature type="transmembrane region" description="Helical" evidence="1">
    <location>
        <begin position="89"/>
        <end position="106"/>
    </location>
</feature>